<dbReference type="AlphaFoldDB" id="A0A7I7PKG9"/>
<organism evidence="1 2">
    <name type="scientific">Mycobacterium noviomagense</name>
    <dbReference type="NCBI Taxonomy" id="459858"/>
    <lineage>
        <taxon>Bacteria</taxon>
        <taxon>Bacillati</taxon>
        <taxon>Actinomycetota</taxon>
        <taxon>Actinomycetes</taxon>
        <taxon>Mycobacteriales</taxon>
        <taxon>Mycobacteriaceae</taxon>
        <taxon>Mycobacterium</taxon>
    </lineage>
</organism>
<gene>
    <name evidence="1" type="ORF">MNVI_44550</name>
</gene>
<accession>A0A7I7PKG9</accession>
<evidence type="ECO:0000313" key="2">
    <source>
        <dbReference type="Proteomes" id="UP000466894"/>
    </source>
</evidence>
<evidence type="ECO:0000313" key="1">
    <source>
        <dbReference type="EMBL" id="BBY09137.1"/>
    </source>
</evidence>
<dbReference type="KEGG" id="mnv:MNVI_44550"/>
<proteinExistence type="predicted"/>
<dbReference type="EMBL" id="AP022583">
    <property type="protein sequence ID" value="BBY09137.1"/>
    <property type="molecule type" value="Genomic_DNA"/>
</dbReference>
<protein>
    <submittedName>
        <fullName evidence="1">Uncharacterized protein</fullName>
    </submittedName>
</protein>
<name>A0A7I7PKG9_9MYCO</name>
<reference evidence="1 2" key="1">
    <citation type="journal article" date="2019" name="Emerg. Microbes Infect.">
        <title>Comprehensive subspecies identification of 175 nontuberculous mycobacteria species based on 7547 genomic profiles.</title>
        <authorList>
            <person name="Matsumoto Y."/>
            <person name="Kinjo T."/>
            <person name="Motooka D."/>
            <person name="Nabeya D."/>
            <person name="Jung N."/>
            <person name="Uechi K."/>
            <person name="Horii T."/>
            <person name="Iida T."/>
            <person name="Fujita J."/>
            <person name="Nakamura S."/>
        </authorList>
    </citation>
    <scope>NUCLEOTIDE SEQUENCE [LARGE SCALE GENOMIC DNA]</scope>
    <source>
        <strain evidence="1 2">JCM 16367</strain>
    </source>
</reference>
<dbReference type="Proteomes" id="UP000466894">
    <property type="component" value="Chromosome"/>
</dbReference>
<sequence length="72" mass="7438">MTVPSVTLSPRAGIWTEKAISVDSSIDRAVGVGRPLAYHTVVYRGGTQLIRNHPVTAKLPADNQGGAAVAAA</sequence>